<keyword evidence="10" id="KW-1185">Reference proteome</keyword>
<dbReference type="SUPFAM" id="SSF110004">
    <property type="entry name" value="Glycolipid transfer protein, GLTP"/>
    <property type="match status" value="1"/>
</dbReference>
<dbReference type="Gene3D" id="1.10.3520.10">
    <property type="entry name" value="Glycolipid transfer protein"/>
    <property type="match status" value="2"/>
</dbReference>
<accession>A0A3Q3WXN8</accession>
<dbReference type="Ensembl" id="ENSMMOT00000023698.1">
    <property type="protein sequence ID" value="ENSMMOP00000023313.1"/>
    <property type="gene ID" value="ENSMMOG00000017735.1"/>
</dbReference>
<dbReference type="GO" id="GO:0005829">
    <property type="term" value="C:cytosol"/>
    <property type="evidence" value="ECO:0007669"/>
    <property type="project" value="TreeGrafter"/>
</dbReference>
<dbReference type="AlphaFoldDB" id="A0A3Q3WXN8"/>
<dbReference type="PANTHER" id="PTHR10219">
    <property type="entry name" value="GLYCOLIPID TRANSFER PROTEIN-RELATED"/>
    <property type="match status" value="1"/>
</dbReference>
<dbReference type="GO" id="GO:0016020">
    <property type="term" value="C:membrane"/>
    <property type="evidence" value="ECO:0007669"/>
    <property type="project" value="TreeGrafter"/>
</dbReference>
<dbReference type="OMA" id="EMHGAEW"/>
<evidence type="ECO:0000256" key="5">
    <source>
        <dbReference type="ARBA" id="ARBA00022737"/>
    </source>
</evidence>
<dbReference type="FunFam" id="1.10.3520.10:FF:000001">
    <property type="entry name" value="Pleckstrin domain-containing family A member 8"/>
    <property type="match status" value="1"/>
</dbReference>
<keyword evidence="3" id="KW-0813">Transport</keyword>
<keyword evidence="5" id="KW-0677">Repeat</keyword>
<evidence type="ECO:0000256" key="1">
    <source>
        <dbReference type="ARBA" id="ARBA00004496"/>
    </source>
</evidence>
<dbReference type="STRING" id="94237.ENSMMOP00000023313"/>
<protein>
    <recommendedName>
        <fullName evidence="8">Glycolipid transfer protein domain-containing protein</fullName>
    </recommendedName>
</protein>
<comment type="subcellular location">
    <subcellularLocation>
        <location evidence="1">Cytoplasm</location>
    </subcellularLocation>
</comment>
<evidence type="ECO:0000313" key="9">
    <source>
        <dbReference type="Ensembl" id="ENSMMOP00000023313.1"/>
    </source>
</evidence>
<evidence type="ECO:0000256" key="3">
    <source>
        <dbReference type="ARBA" id="ARBA00022448"/>
    </source>
</evidence>
<reference evidence="9" key="2">
    <citation type="submission" date="2025-09" db="UniProtKB">
        <authorList>
            <consortium name="Ensembl"/>
        </authorList>
    </citation>
    <scope>IDENTIFICATION</scope>
</reference>
<comment type="function">
    <text evidence="7">Accelerates the intermembrane transfer of various glycolipids. Catalyzes the transfer of various glycosphingolipids between membranes but does not catalyze the transfer of phospholipids. May be involved in the intracellular translocation of glucosylceramides.</text>
</comment>
<evidence type="ECO:0000256" key="6">
    <source>
        <dbReference type="ARBA" id="ARBA00023055"/>
    </source>
</evidence>
<evidence type="ECO:0000256" key="2">
    <source>
        <dbReference type="ARBA" id="ARBA00007148"/>
    </source>
</evidence>
<organism evidence="9 10">
    <name type="scientific">Mola mola</name>
    <name type="common">Ocean sunfish</name>
    <name type="synonym">Tetraodon mola</name>
    <dbReference type="NCBI Taxonomy" id="94237"/>
    <lineage>
        <taxon>Eukaryota</taxon>
        <taxon>Metazoa</taxon>
        <taxon>Chordata</taxon>
        <taxon>Craniata</taxon>
        <taxon>Vertebrata</taxon>
        <taxon>Euteleostomi</taxon>
        <taxon>Actinopterygii</taxon>
        <taxon>Neopterygii</taxon>
        <taxon>Teleostei</taxon>
        <taxon>Neoteleostei</taxon>
        <taxon>Acanthomorphata</taxon>
        <taxon>Eupercaria</taxon>
        <taxon>Tetraodontiformes</taxon>
        <taxon>Molidae</taxon>
        <taxon>Mola</taxon>
    </lineage>
</organism>
<dbReference type="GO" id="GO:1902388">
    <property type="term" value="F:ceramide 1-phosphate transfer activity"/>
    <property type="evidence" value="ECO:0007669"/>
    <property type="project" value="TreeGrafter"/>
</dbReference>
<evidence type="ECO:0000259" key="8">
    <source>
        <dbReference type="Pfam" id="PF08718"/>
    </source>
</evidence>
<name>A0A3Q3WXN8_MOLML</name>
<dbReference type="Proteomes" id="UP000261620">
    <property type="component" value="Unplaced"/>
</dbReference>
<evidence type="ECO:0000256" key="7">
    <source>
        <dbReference type="ARBA" id="ARBA00037246"/>
    </source>
</evidence>
<dbReference type="InterPro" id="IPR014830">
    <property type="entry name" value="Glycolipid_transfer_prot_dom"/>
</dbReference>
<dbReference type="InterPro" id="IPR036497">
    <property type="entry name" value="GLTP_sf"/>
</dbReference>
<dbReference type="Pfam" id="PF08718">
    <property type="entry name" value="GLTP"/>
    <property type="match status" value="2"/>
</dbReference>
<feature type="domain" description="Glycolipid transfer protein" evidence="8">
    <location>
        <begin position="18"/>
        <end position="100"/>
    </location>
</feature>
<evidence type="ECO:0000256" key="4">
    <source>
        <dbReference type="ARBA" id="ARBA00022490"/>
    </source>
</evidence>
<evidence type="ECO:0000313" key="10">
    <source>
        <dbReference type="Proteomes" id="UP000261620"/>
    </source>
</evidence>
<comment type="similarity">
    <text evidence="2">Belongs to the GLTP family.</text>
</comment>
<proteinExistence type="inferred from homology"/>
<keyword evidence="4" id="KW-0963">Cytoplasm</keyword>
<sequence>MALLMEHQFRQLPADRQVETRPFLEAVSYLPLLFDCLGSTIFAPIKADMSGNITKIKAVFDTNPPRFKTLRQMLEAEKEMHGAQWPKVGATLALMWLKRFHGTNPESPSSLSTRVLRFIEVFLQSLADGEKDDSNPNLIRVNVTKAYEIAMKRYHGWFVQQLFKAAVFAAPYKSDFLEALSKGRNVKQEECMEKIRKFLTNFSPTVDVIYEMYNKMNADLDYTV</sequence>
<dbReference type="PANTHER" id="PTHR10219:SF97">
    <property type="entry name" value="GLYCOLIPID TRANSFER PROTEIN"/>
    <property type="match status" value="1"/>
</dbReference>
<feature type="domain" description="Glycolipid transfer protein" evidence="8">
    <location>
        <begin position="113"/>
        <end position="181"/>
    </location>
</feature>
<dbReference type="GO" id="GO:1902387">
    <property type="term" value="F:ceramide 1-phosphate binding"/>
    <property type="evidence" value="ECO:0007669"/>
    <property type="project" value="TreeGrafter"/>
</dbReference>
<reference evidence="9" key="1">
    <citation type="submission" date="2025-08" db="UniProtKB">
        <authorList>
            <consortium name="Ensembl"/>
        </authorList>
    </citation>
    <scope>IDENTIFICATION</scope>
</reference>
<keyword evidence="6" id="KW-0445">Lipid transport</keyword>